<evidence type="ECO:0000313" key="3">
    <source>
        <dbReference type="EMBL" id="KAG6374647.1"/>
    </source>
</evidence>
<name>A0A8I2YPF1_9AGAM</name>
<dbReference type="OrthoDB" id="3270311at2759"/>
<accession>A0A8I2YPF1</accession>
<keyword evidence="4" id="KW-1185">Reference proteome</keyword>
<evidence type="ECO:0000313" key="4">
    <source>
        <dbReference type="Proteomes" id="UP000683000"/>
    </source>
</evidence>
<evidence type="ECO:0000256" key="2">
    <source>
        <dbReference type="SAM" id="MobiDB-lite"/>
    </source>
</evidence>
<comment type="caution">
    <text evidence="3">The sequence shown here is derived from an EMBL/GenBank/DDBJ whole genome shotgun (WGS) entry which is preliminary data.</text>
</comment>
<feature type="coiled-coil region" evidence="1">
    <location>
        <begin position="118"/>
        <end position="145"/>
    </location>
</feature>
<keyword evidence="1" id="KW-0175">Coiled coil</keyword>
<dbReference type="AlphaFoldDB" id="A0A8I2YPF1"/>
<feature type="region of interest" description="Disordered" evidence="2">
    <location>
        <begin position="207"/>
        <end position="237"/>
    </location>
</feature>
<feature type="region of interest" description="Disordered" evidence="2">
    <location>
        <begin position="460"/>
        <end position="516"/>
    </location>
</feature>
<dbReference type="Proteomes" id="UP000683000">
    <property type="component" value="Unassembled WGS sequence"/>
</dbReference>
<proteinExistence type="predicted"/>
<reference evidence="3" key="1">
    <citation type="submission" date="2021-03" db="EMBL/GenBank/DDBJ databases">
        <title>Evolutionary innovations through gain and loss of genes in the ectomycorrhizal Boletales.</title>
        <authorList>
            <person name="Wu G."/>
            <person name="Miyauchi S."/>
            <person name="Morin E."/>
            <person name="Yang Z.-L."/>
            <person name="Xu J."/>
            <person name="Martin F.M."/>
        </authorList>
    </citation>
    <scope>NUCLEOTIDE SEQUENCE</scope>
    <source>
        <strain evidence="3">BR01</strain>
    </source>
</reference>
<protein>
    <submittedName>
        <fullName evidence="3">Uncharacterized protein</fullName>
    </submittedName>
</protein>
<evidence type="ECO:0000256" key="1">
    <source>
        <dbReference type="SAM" id="Coils"/>
    </source>
</evidence>
<feature type="compositionally biased region" description="Basic and acidic residues" evidence="2">
    <location>
        <begin position="503"/>
        <end position="516"/>
    </location>
</feature>
<organism evidence="3 4">
    <name type="scientific">Boletus reticuloceps</name>
    <dbReference type="NCBI Taxonomy" id="495285"/>
    <lineage>
        <taxon>Eukaryota</taxon>
        <taxon>Fungi</taxon>
        <taxon>Dikarya</taxon>
        <taxon>Basidiomycota</taxon>
        <taxon>Agaricomycotina</taxon>
        <taxon>Agaricomycetes</taxon>
        <taxon>Agaricomycetidae</taxon>
        <taxon>Boletales</taxon>
        <taxon>Boletineae</taxon>
        <taxon>Boletaceae</taxon>
        <taxon>Boletoideae</taxon>
        <taxon>Boletus</taxon>
    </lineage>
</organism>
<feature type="region of interest" description="Disordered" evidence="2">
    <location>
        <begin position="349"/>
        <end position="386"/>
    </location>
</feature>
<feature type="compositionally biased region" description="Polar residues" evidence="2">
    <location>
        <begin position="214"/>
        <end position="229"/>
    </location>
</feature>
<sequence length="533" mass="57681">MASNLLWAHLLRKDATTTDSPSQIPPIAPQDKTGTSMRMLIHDTQVNLEKFSTRLDGLLQRVDCCRDQVVNANKLLDVERDKVLTEILEIAHRCQSEMKTHVGTPAQASALDLVHVSQVSTEKSVQALEKRIDALQALLQTHLHAMQSIQDQQNTLIGAVIPLVPILHGVSPQVDQIKAALSDMVANAVSTLTNSIENVRSTLVAEFSHEDGPGQSSTRVGSSTKSISNSRRRRLDASVPQEITVPVSSPLDSRGGRGGPRLSLKRARVEGTTHHAGDIQLPRKLSRLAVPLTCPGDPPLLLQTPKTPRRPLADLLIIPGSNTSGIQRHGCTNSASRGYTRLRETLLAASGPSTNAPPISRPPLQPLEHGCPAAQDPTSARRRSAGSHDMPLVVDQSVTGLPNTAGPPDQDVLSKEIKIEEILVPNLTDVISIHSSPLSSPPSSLPAAICHDLNETSTRVAQPCTHRHSRSRDDVPNTPPVGLVHLPPPSSLNPDASPPKSMSLRDRRAQMFRIGRRETRPFLSLGSWSEEEE</sequence>
<dbReference type="EMBL" id="JAGFBS010000017">
    <property type="protein sequence ID" value="KAG6374647.1"/>
    <property type="molecule type" value="Genomic_DNA"/>
</dbReference>
<gene>
    <name evidence="3" type="ORF">JVT61DRAFT_4012</name>
</gene>